<dbReference type="SUPFAM" id="SSF56784">
    <property type="entry name" value="HAD-like"/>
    <property type="match status" value="1"/>
</dbReference>
<dbReference type="InterPro" id="IPR036291">
    <property type="entry name" value="NAD(P)-bd_dom_sf"/>
</dbReference>
<dbReference type="Pfam" id="PF22629">
    <property type="entry name" value="ACT_AHAS_ss"/>
    <property type="match status" value="1"/>
</dbReference>
<dbReference type="GO" id="GO:0047545">
    <property type="term" value="F:(S)-2-hydroxyglutarate dehydrogenase activity"/>
    <property type="evidence" value="ECO:0007669"/>
    <property type="project" value="UniProtKB-ARBA"/>
</dbReference>
<dbReference type="Gene3D" id="3.30.70.260">
    <property type="match status" value="1"/>
</dbReference>
<evidence type="ECO:0000256" key="5">
    <source>
        <dbReference type="ARBA" id="ARBA00013143"/>
    </source>
</evidence>
<protein>
    <recommendedName>
        <fullName evidence="6">D-3-phosphoglycerate dehydrogenase</fullName>
        <ecNumber evidence="4">1.1.1.399</ecNumber>
        <ecNumber evidence="5">1.1.1.95</ecNumber>
    </recommendedName>
    <alternativeName>
        <fullName evidence="9">2-oxoglutarate reductase</fullName>
    </alternativeName>
</protein>
<name>A0A2U1K3M0_9FLAO</name>
<dbReference type="InterPro" id="IPR002912">
    <property type="entry name" value="ACT_dom"/>
</dbReference>
<evidence type="ECO:0000256" key="8">
    <source>
        <dbReference type="ARBA" id="ARBA00023027"/>
    </source>
</evidence>
<reference evidence="13 14" key="1">
    <citation type="submission" date="2018-04" db="EMBL/GenBank/DDBJ databases">
        <title>Flavobacterium sp. nov., isolated from glacier ice.</title>
        <authorList>
            <person name="Liu Q."/>
            <person name="Xin Y.-H."/>
        </authorList>
    </citation>
    <scope>NUCLEOTIDE SEQUENCE [LARGE SCALE GENOMIC DNA]</scope>
    <source>
        <strain evidence="13 14">LB2P30</strain>
    </source>
</reference>
<comment type="pathway">
    <text evidence="2">Amino-acid biosynthesis; L-serine biosynthesis; L-serine from 3-phospho-D-glycerate: step 1/3.</text>
</comment>
<evidence type="ECO:0000256" key="3">
    <source>
        <dbReference type="ARBA" id="ARBA00005854"/>
    </source>
</evidence>
<dbReference type="EC" id="1.1.1.399" evidence="4"/>
<sequence>MTEIQETFIFDFDSTFIKVEALDVLCEVIYEDSVAGVQILSEIQRLTDLGMEGKLSLKESLTSRIHLLQANRDHLGTVIEVLKKKVTASVIRNRAFFKQHAENIYIISNGFKEIIIPIVQEYGIKPEHVLANTFKFDHDGKIIGFDEKDELCENQGKVLKIKSLNLAGEAIMIGDGYTDYETLEGGAVSKFFAFTENVSRKVVVDKADRIAPSLDEILYDLSYKASVSYPKNRIKVLLLENVHQDAVQIFEHEGYNVEVIKGSLSEDELIEKIKGVSILGIRSKTHVTEKVLEHAKKLHAIGTFCIGTNQVDLTACSMRGVSVFNAPYSNTRSVVELAIGEIIMLVRNTFEKSKMMHAGVWDKSATNSVEIRGKKLGLVGYGSIGSQLSIIAEALGMKVYFYDAVDKLALGNAKKCSSLKELLALSDVVSLHVDGRASNKNLIDAAAFEYMKPGVIFLNLSRGHVVDIEALTANLRSGKIRGAAVDVFPEEPSNNDEPFVSELQGMSNVILTPHIGGSTEEAQFDIGHYVAKKIIQYINTGTTYGSVNLPEIQLPELQSAHRIMHIHENVKGILAQINTILSEYDNNILGQYLKTNETLGYVITDIDNFHNKELEKKLKKIPNTIRYRILY</sequence>
<evidence type="ECO:0000256" key="9">
    <source>
        <dbReference type="ARBA" id="ARBA00030455"/>
    </source>
</evidence>
<evidence type="ECO:0000259" key="12">
    <source>
        <dbReference type="PROSITE" id="PS51671"/>
    </source>
</evidence>
<dbReference type="GO" id="GO:0004617">
    <property type="term" value="F:phosphoglycerate dehydrogenase activity"/>
    <property type="evidence" value="ECO:0007669"/>
    <property type="project" value="UniProtKB-EC"/>
</dbReference>
<dbReference type="Pfam" id="PF12710">
    <property type="entry name" value="HAD"/>
    <property type="match status" value="1"/>
</dbReference>
<dbReference type="Gene3D" id="3.40.50.720">
    <property type="entry name" value="NAD(P)-binding Rossmann-like Domain"/>
    <property type="match status" value="2"/>
</dbReference>
<evidence type="ECO:0000256" key="10">
    <source>
        <dbReference type="ARBA" id="ARBA00048126"/>
    </source>
</evidence>
<keyword evidence="7" id="KW-0560">Oxidoreductase</keyword>
<dbReference type="NCBIfam" id="NF008759">
    <property type="entry name" value="PRK11790.1"/>
    <property type="match status" value="1"/>
</dbReference>
<dbReference type="Gene3D" id="1.10.150.210">
    <property type="entry name" value="Phosphoserine phosphatase, domain 2"/>
    <property type="match status" value="1"/>
</dbReference>
<evidence type="ECO:0000256" key="1">
    <source>
        <dbReference type="ARBA" id="ARBA00003800"/>
    </source>
</evidence>
<dbReference type="Pfam" id="PF00389">
    <property type="entry name" value="2-Hacid_dh"/>
    <property type="match status" value="1"/>
</dbReference>
<dbReference type="InterPro" id="IPR054480">
    <property type="entry name" value="AHAS_small-like_ACT"/>
</dbReference>
<dbReference type="GO" id="GO:0051287">
    <property type="term" value="F:NAD binding"/>
    <property type="evidence" value="ECO:0007669"/>
    <property type="project" value="InterPro"/>
</dbReference>
<dbReference type="PANTHER" id="PTHR43761">
    <property type="entry name" value="D-ISOMER SPECIFIC 2-HYDROXYACID DEHYDROGENASE FAMILY PROTEIN (AFU_ORTHOLOGUE AFUA_1G13630)"/>
    <property type="match status" value="1"/>
</dbReference>
<keyword evidence="8" id="KW-0520">NAD</keyword>
<dbReference type="Proteomes" id="UP000245618">
    <property type="component" value="Unassembled WGS sequence"/>
</dbReference>
<dbReference type="Gene3D" id="3.40.50.1000">
    <property type="entry name" value="HAD superfamily/HAD-like"/>
    <property type="match status" value="1"/>
</dbReference>
<dbReference type="InterPro" id="IPR006140">
    <property type="entry name" value="D-isomer_DH_NAD-bd"/>
</dbReference>
<dbReference type="PROSITE" id="PS51671">
    <property type="entry name" value="ACT"/>
    <property type="match status" value="1"/>
</dbReference>
<dbReference type="InterPro" id="IPR050418">
    <property type="entry name" value="D-iso_2-hydroxyacid_DH_PdxB"/>
</dbReference>
<gene>
    <name evidence="13" type="ORF">DB891_01835</name>
</gene>
<dbReference type="InterPro" id="IPR023214">
    <property type="entry name" value="HAD_sf"/>
</dbReference>
<dbReference type="RefSeq" id="WP_116759985.1">
    <property type="nucleotide sequence ID" value="NZ_QCZH01000001.1"/>
</dbReference>
<dbReference type="InterPro" id="IPR036412">
    <property type="entry name" value="HAD-like_sf"/>
</dbReference>
<keyword evidence="14" id="KW-1185">Reference proteome</keyword>
<dbReference type="GO" id="GO:0006564">
    <property type="term" value="P:L-serine biosynthetic process"/>
    <property type="evidence" value="ECO:0007669"/>
    <property type="project" value="UniProtKB-ARBA"/>
</dbReference>
<dbReference type="AlphaFoldDB" id="A0A2U1K3M0"/>
<dbReference type="CDD" id="cd12176">
    <property type="entry name" value="PGDH_3"/>
    <property type="match status" value="1"/>
</dbReference>
<organism evidence="13 14">
    <name type="scientific">Flavobacterium laiguense</name>
    <dbReference type="NCBI Taxonomy" id="2169409"/>
    <lineage>
        <taxon>Bacteria</taxon>
        <taxon>Pseudomonadati</taxon>
        <taxon>Bacteroidota</taxon>
        <taxon>Flavobacteriia</taxon>
        <taxon>Flavobacteriales</taxon>
        <taxon>Flavobacteriaceae</taxon>
        <taxon>Flavobacterium</taxon>
    </lineage>
</organism>
<evidence type="ECO:0000256" key="11">
    <source>
        <dbReference type="ARBA" id="ARBA00048731"/>
    </source>
</evidence>
<comment type="catalytic activity">
    <reaction evidence="10">
        <text>(R)-2-hydroxyglutarate + NAD(+) = 2-oxoglutarate + NADH + H(+)</text>
        <dbReference type="Rhea" id="RHEA:49612"/>
        <dbReference type="ChEBI" id="CHEBI:15378"/>
        <dbReference type="ChEBI" id="CHEBI:15801"/>
        <dbReference type="ChEBI" id="CHEBI:16810"/>
        <dbReference type="ChEBI" id="CHEBI:57540"/>
        <dbReference type="ChEBI" id="CHEBI:57945"/>
        <dbReference type="EC" id="1.1.1.399"/>
    </reaction>
</comment>
<dbReference type="NCBIfam" id="TIGR01488">
    <property type="entry name" value="HAD-SF-IB"/>
    <property type="match status" value="1"/>
</dbReference>
<dbReference type="InterPro" id="IPR045865">
    <property type="entry name" value="ACT-like_dom_sf"/>
</dbReference>
<accession>A0A2U1K3M0</accession>
<comment type="function">
    <text evidence="1">Catalyzes the reversible oxidation of 3-phospho-D-glycerate to 3-phosphonooxypyruvate, the first step of the phosphorylated L-serine biosynthesis pathway. Also catalyzes the reversible oxidation of 2-hydroxyglutarate to 2-oxoglutarate.</text>
</comment>
<dbReference type="PROSITE" id="PS00671">
    <property type="entry name" value="D_2_HYDROXYACID_DH_3"/>
    <property type="match status" value="1"/>
</dbReference>
<proteinExistence type="inferred from homology"/>
<comment type="catalytic activity">
    <reaction evidence="11">
        <text>(2R)-3-phosphoglycerate + NAD(+) = 3-phosphooxypyruvate + NADH + H(+)</text>
        <dbReference type="Rhea" id="RHEA:12641"/>
        <dbReference type="ChEBI" id="CHEBI:15378"/>
        <dbReference type="ChEBI" id="CHEBI:18110"/>
        <dbReference type="ChEBI" id="CHEBI:57540"/>
        <dbReference type="ChEBI" id="CHEBI:57945"/>
        <dbReference type="ChEBI" id="CHEBI:58272"/>
        <dbReference type="EC" id="1.1.1.95"/>
    </reaction>
</comment>
<evidence type="ECO:0000313" key="13">
    <source>
        <dbReference type="EMBL" id="PWA11573.1"/>
    </source>
</evidence>
<evidence type="ECO:0000256" key="7">
    <source>
        <dbReference type="ARBA" id="ARBA00023002"/>
    </source>
</evidence>
<evidence type="ECO:0000313" key="14">
    <source>
        <dbReference type="Proteomes" id="UP000245618"/>
    </source>
</evidence>
<dbReference type="InterPro" id="IPR006139">
    <property type="entry name" value="D-isomer_2_OHA_DH_cat_dom"/>
</dbReference>
<dbReference type="UniPathway" id="UPA00135">
    <property type="reaction ID" value="UER00196"/>
</dbReference>
<evidence type="ECO:0000256" key="2">
    <source>
        <dbReference type="ARBA" id="ARBA00005216"/>
    </source>
</evidence>
<dbReference type="SUPFAM" id="SSF55021">
    <property type="entry name" value="ACT-like"/>
    <property type="match status" value="1"/>
</dbReference>
<comment type="similarity">
    <text evidence="3">Belongs to the D-isomer specific 2-hydroxyacid dehydrogenase family.</text>
</comment>
<feature type="domain" description="ACT" evidence="12">
    <location>
        <begin position="562"/>
        <end position="631"/>
    </location>
</feature>
<dbReference type="EC" id="1.1.1.95" evidence="5"/>
<dbReference type="FunFam" id="3.40.50.720:FF:000041">
    <property type="entry name" value="D-3-phosphoglycerate dehydrogenase"/>
    <property type="match status" value="1"/>
</dbReference>
<dbReference type="EMBL" id="QCZH01000001">
    <property type="protein sequence ID" value="PWA11573.1"/>
    <property type="molecule type" value="Genomic_DNA"/>
</dbReference>
<dbReference type="Pfam" id="PF02826">
    <property type="entry name" value="2-Hacid_dh_C"/>
    <property type="match status" value="1"/>
</dbReference>
<evidence type="ECO:0000256" key="6">
    <source>
        <dbReference type="ARBA" id="ARBA00021582"/>
    </source>
</evidence>
<evidence type="ECO:0000256" key="4">
    <source>
        <dbReference type="ARBA" id="ARBA00013001"/>
    </source>
</evidence>
<dbReference type="InterPro" id="IPR029753">
    <property type="entry name" value="D-isomer_DH_CS"/>
</dbReference>
<dbReference type="OrthoDB" id="9777288at2"/>
<dbReference type="SUPFAM" id="SSF52283">
    <property type="entry name" value="Formate/glycerate dehydrogenase catalytic domain-like"/>
    <property type="match status" value="1"/>
</dbReference>
<dbReference type="PANTHER" id="PTHR43761:SF1">
    <property type="entry name" value="D-ISOMER SPECIFIC 2-HYDROXYACID DEHYDROGENASE CATALYTIC DOMAIN-CONTAINING PROTEIN-RELATED"/>
    <property type="match status" value="1"/>
</dbReference>
<dbReference type="SUPFAM" id="SSF51735">
    <property type="entry name" value="NAD(P)-binding Rossmann-fold domains"/>
    <property type="match status" value="1"/>
</dbReference>
<comment type="caution">
    <text evidence="13">The sequence shown here is derived from an EMBL/GenBank/DDBJ whole genome shotgun (WGS) entry which is preliminary data.</text>
</comment>